<dbReference type="InterPro" id="IPR036937">
    <property type="entry name" value="Adhesion_dom_fimbrial_sf"/>
</dbReference>
<feature type="chain" id="PRO_5002463182" description="Type 1 fimbria pilin" evidence="5">
    <location>
        <begin position="20"/>
        <end position="316"/>
    </location>
</feature>
<dbReference type="Proteomes" id="UP000033651">
    <property type="component" value="Unassembled WGS sequence"/>
</dbReference>
<dbReference type="InterPro" id="IPR050263">
    <property type="entry name" value="Bact_Fimbrial_Adh_Pro"/>
</dbReference>
<evidence type="ECO:0000313" key="6">
    <source>
        <dbReference type="EMBL" id="KJV35820.1"/>
    </source>
</evidence>
<feature type="signal peptide" evidence="5">
    <location>
        <begin position="1"/>
        <end position="19"/>
    </location>
</feature>
<proteinExistence type="inferred from homology"/>
<comment type="similarity">
    <text evidence="2">Belongs to the fimbrial protein family.</text>
</comment>
<evidence type="ECO:0008006" key="8">
    <source>
        <dbReference type="Google" id="ProtNLM"/>
    </source>
</evidence>
<reference evidence="6 7" key="1">
    <citation type="submission" date="2015-03" db="EMBL/GenBank/DDBJ databases">
        <title>Draft genome sequence of Luteibacter yeojuensis strain SU11.</title>
        <authorList>
            <person name="Sulaiman J."/>
            <person name="Priya K."/>
            <person name="Chan K.-G."/>
        </authorList>
    </citation>
    <scope>NUCLEOTIDE SEQUENCE [LARGE SCALE GENOMIC DNA]</scope>
    <source>
        <strain evidence="6 7">SU11</strain>
    </source>
</reference>
<keyword evidence="7" id="KW-1185">Reference proteome</keyword>
<organism evidence="6 7">
    <name type="scientific">Luteibacter yeojuensis</name>
    <dbReference type="NCBI Taxonomy" id="345309"/>
    <lineage>
        <taxon>Bacteria</taxon>
        <taxon>Pseudomonadati</taxon>
        <taxon>Pseudomonadota</taxon>
        <taxon>Gammaproteobacteria</taxon>
        <taxon>Lysobacterales</taxon>
        <taxon>Rhodanobacteraceae</taxon>
        <taxon>Luteibacter</taxon>
    </lineage>
</organism>
<dbReference type="InterPro" id="IPR008966">
    <property type="entry name" value="Adhesion_dom_sf"/>
</dbReference>
<comment type="caution">
    <text evidence="6">The sequence shown here is derived from an EMBL/GenBank/DDBJ whole genome shotgun (WGS) entry which is preliminary data.</text>
</comment>
<evidence type="ECO:0000256" key="1">
    <source>
        <dbReference type="ARBA" id="ARBA00004561"/>
    </source>
</evidence>
<keyword evidence="4" id="KW-0281">Fimbrium</keyword>
<comment type="subcellular location">
    <subcellularLocation>
        <location evidence="1">Fimbrium</location>
    </subcellularLocation>
</comment>
<dbReference type="EMBL" id="JZRB01000014">
    <property type="protein sequence ID" value="KJV35820.1"/>
    <property type="molecule type" value="Genomic_DNA"/>
</dbReference>
<dbReference type="SUPFAM" id="SSF49401">
    <property type="entry name" value="Bacterial adhesins"/>
    <property type="match status" value="1"/>
</dbReference>
<keyword evidence="3 5" id="KW-0732">Signal</keyword>
<dbReference type="GO" id="GO:0009289">
    <property type="term" value="C:pilus"/>
    <property type="evidence" value="ECO:0007669"/>
    <property type="project" value="UniProtKB-SubCell"/>
</dbReference>
<dbReference type="PANTHER" id="PTHR33420">
    <property type="entry name" value="FIMBRIAL SUBUNIT ELFA-RELATED"/>
    <property type="match status" value="1"/>
</dbReference>
<dbReference type="PANTHER" id="PTHR33420:SF3">
    <property type="entry name" value="FIMBRIAL SUBUNIT ELFA"/>
    <property type="match status" value="1"/>
</dbReference>
<evidence type="ECO:0000256" key="3">
    <source>
        <dbReference type="ARBA" id="ARBA00022729"/>
    </source>
</evidence>
<dbReference type="PATRIC" id="fig|345309.4.peg.712"/>
<dbReference type="AlphaFoldDB" id="A0A0F3KX24"/>
<dbReference type="GO" id="GO:0043709">
    <property type="term" value="P:cell adhesion involved in single-species biofilm formation"/>
    <property type="evidence" value="ECO:0007669"/>
    <property type="project" value="TreeGrafter"/>
</dbReference>
<sequence length="316" mass="34486">MLGYAAAVVAASTAPAAWAGCSRVNLATYQIGQTSYVDVSADDEPGKLLRTGQANGEGKLLLTCDAGPVMFRGRWENDSQDRQIPLTVGGLDAGVGIRLNMQEDGRGEDRPFPHEFTRGMAAGEEVRSDADTVRYEIYRTAGPVRFGKIDIGRIAQSTVDQKGGGLVVFRSMDIFNLILRRPTCSIVPDDLNQTVVLPEYNLSNFATPERATPWVPFAMRVGACSDPLGLIATFRFGLEGDAEPGHPEWFTLKGPVNVALELGTKDKRTMAPGREVSMNALGTGERYDFNVRLRETRPTVQGGTFQRPVRVEVEYL</sequence>
<evidence type="ECO:0000313" key="7">
    <source>
        <dbReference type="Proteomes" id="UP000033651"/>
    </source>
</evidence>
<dbReference type="Gene3D" id="2.60.40.1090">
    <property type="entry name" value="Fimbrial-type adhesion domain"/>
    <property type="match status" value="1"/>
</dbReference>
<evidence type="ECO:0000256" key="5">
    <source>
        <dbReference type="SAM" id="SignalP"/>
    </source>
</evidence>
<evidence type="ECO:0000256" key="4">
    <source>
        <dbReference type="ARBA" id="ARBA00023263"/>
    </source>
</evidence>
<gene>
    <name evidence="6" type="ORF">VI08_07530</name>
</gene>
<name>A0A0F3KX24_9GAMM</name>
<protein>
    <recommendedName>
        <fullName evidence="8">Type 1 fimbria pilin</fullName>
    </recommendedName>
</protein>
<evidence type="ECO:0000256" key="2">
    <source>
        <dbReference type="ARBA" id="ARBA00006671"/>
    </source>
</evidence>
<accession>A0A0F3KX24</accession>